<gene>
    <name evidence="2" type="ORF">ENS59_04190</name>
</gene>
<dbReference type="PANTHER" id="PTHR42828">
    <property type="entry name" value="DHBP SYNTHASE RIBB-LIKE ALPHA/BETA DOMAIN-CONTAINING PROTEIN"/>
    <property type="match status" value="1"/>
</dbReference>
<dbReference type="PROSITE" id="PS51163">
    <property type="entry name" value="YRDC"/>
    <property type="match status" value="1"/>
</dbReference>
<dbReference type="InterPro" id="IPR052532">
    <property type="entry name" value="SUA5_domain"/>
</dbReference>
<dbReference type="AlphaFoldDB" id="A0A7C3I2W3"/>
<reference evidence="2" key="1">
    <citation type="journal article" date="2020" name="mSystems">
        <title>Genome- and Community-Level Interaction Insights into Carbon Utilization and Element Cycling Functions of Hydrothermarchaeota in Hydrothermal Sediment.</title>
        <authorList>
            <person name="Zhou Z."/>
            <person name="Liu Y."/>
            <person name="Xu W."/>
            <person name="Pan J."/>
            <person name="Luo Z.H."/>
            <person name="Li M."/>
        </authorList>
    </citation>
    <scope>NUCLEOTIDE SEQUENCE [LARGE SCALE GENOMIC DNA]</scope>
    <source>
        <strain evidence="2">SpSt-503</strain>
    </source>
</reference>
<sequence length="228" mass="25139">MISYIAPENIDDRILIRTAQLLSEGGLVAFPTDTSWVVACALSSKQGIKKLRRLSGERDERHFTLLCNSISQIGDYCSLNNSQFRLIKRLTPGPYVFILKALLGTEKALDIRRKEVGVRISAHSVPNKVIHALGEVLYSITAKRSMIAPSLEAPWLENAEDTQEEGSPVLPPIPEEDLFEGGWELEDISGIDLILDTGEDLPRLYSTVLDFTGGDISLLRPGAGPWPV</sequence>
<dbReference type="EMBL" id="DSVL01000128">
    <property type="protein sequence ID" value="HFH28698.1"/>
    <property type="molecule type" value="Genomic_DNA"/>
</dbReference>
<organism evidence="2">
    <name type="scientific">Gracilinema caldarium</name>
    <dbReference type="NCBI Taxonomy" id="215591"/>
    <lineage>
        <taxon>Bacteria</taxon>
        <taxon>Pseudomonadati</taxon>
        <taxon>Spirochaetota</taxon>
        <taxon>Spirochaetia</taxon>
        <taxon>Spirochaetales</taxon>
        <taxon>Breznakiellaceae</taxon>
        <taxon>Gracilinema</taxon>
    </lineage>
</organism>
<evidence type="ECO:0000259" key="1">
    <source>
        <dbReference type="PROSITE" id="PS51163"/>
    </source>
</evidence>
<protein>
    <submittedName>
        <fullName evidence="2">Sua5/YciO/YrdC/YwlC family protein</fullName>
    </submittedName>
</protein>
<dbReference type="InterPro" id="IPR017945">
    <property type="entry name" value="DHBP_synth_RibB-like_a/b_dom"/>
</dbReference>
<dbReference type="InterPro" id="IPR006070">
    <property type="entry name" value="Sua5-like_dom"/>
</dbReference>
<dbReference type="SUPFAM" id="SSF55821">
    <property type="entry name" value="YrdC/RibB"/>
    <property type="match status" value="1"/>
</dbReference>
<feature type="domain" description="YrdC-like" evidence="1">
    <location>
        <begin position="12"/>
        <end position="224"/>
    </location>
</feature>
<dbReference type="Pfam" id="PF01300">
    <property type="entry name" value="Sua5_yciO_yrdC"/>
    <property type="match status" value="1"/>
</dbReference>
<dbReference type="Gene3D" id="3.90.870.10">
    <property type="entry name" value="DHBP synthase"/>
    <property type="match status" value="1"/>
</dbReference>
<accession>A0A7C3I2W3</accession>
<evidence type="ECO:0000313" key="2">
    <source>
        <dbReference type="EMBL" id="HFH28698.1"/>
    </source>
</evidence>
<comment type="caution">
    <text evidence="2">The sequence shown here is derived from an EMBL/GenBank/DDBJ whole genome shotgun (WGS) entry which is preliminary data.</text>
</comment>
<proteinExistence type="predicted"/>
<dbReference type="GO" id="GO:0003725">
    <property type="term" value="F:double-stranded RNA binding"/>
    <property type="evidence" value="ECO:0007669"/>
    <property type="project" value="InterPro"/>
</dbReference>
<name>A0A7C3I2W3_9SPIR</name>
<dbReference type="PANTHER" id="PTHR42828:SF3">
    <property type="entry name" value="THREONYLCARBAMOYL-AMP SYNTHASE"/>
    <property type="match status" value="1"/>
</dbReference>